<evidence type="ECO:0000313" key="2">
    <source>
        <dbReference type="Proteomes" id="UP000005237"/>
    </source>
</evidence>
<dbReference type="AlphaFoldDB" id="A0A8R1DR42"/>
<keyword evidence="2" id="KW-1185">Reference proteome</keyword>
<name>A0A8R1DR42_CAEJA</name>
<organism evidence="1 2">
    <name type="scientific">Caenorhabditis japonica</name>
    <dbReference type="NCBI Taxonomy" id="281687"/>
    <lineage>
        <taxon>Eukaryota</taxon>
        <taxon>Metazoa</taxon>
        <taxon>Ecdysozoa</taxon>
        <taxon>Nematoda</taxon>
        <taxon>Chromadorea</taxon>
        <taxon>Rhabditida</taxon>
        <taxon>Rhabditina</taxon>
        <taxon>Rhabditomorpha</taxon>
        <taxon>Rhabditoidea</taxon>
        <taxon>Rhabditidae</taxon>
        <taxon>Peloderinae</taxon>
        <taxon>Caenorhabditis</taxon>
    </lineage>
</organism>
<dbReference type="EnsemblMetazoa" id="CJA09604.1">
    <property type="protein sequence ID" value="CJA09604.1"/>
    <property type="gene ID" value="WBGene00128809"/>
</dbReference>
<reference evidence="1" key="2">
    <citation type="submission" date="2022-06" db="UniProtKB">
        <authorList>
            <consortium name="EnsemblMetazoa"/>
        </authorList>
    </citation>
    <scope>IDENTIFICATION</scope>
    <source>
        <strain evidence="1">DF5081</strain>
    </source>
</reference>
<protein>
    <submittedName>
        <fullName evidence="1">Uncharacterized protein</fullName>
    </submittedName>
</protein>
<accession>A0A8R1DR42</accession>
<proteinExistence type="predicted"/>
<evidence type="ECO:0000313" key="1">
    <source>
        <dbReference type="EnsemblMetazoa" id="CJA09604.1"/>
    </source>
</evidence>
<dbReference type="Proteomes" id="UP000005237">
    <property type="component" value="Unassembled WGS sequence"/>
</dbReference>
<reference evidence="2" key="1">
    <citation type="submission" date="2010-08" db="EMBL/GenBank/DDBJ databases">
        <authorList>
            <consortium name="Caenorhabditis japonica Sequencing Consortium"/>
            <person name="Wilson R.K."/>
        </authorList>
    </citation>
    <scope>NUCLEOTIDE SEQUENCE [LARGE SCALE GENOMIC DNA]</scope>
    <source>
        <strain evidence="2">DF5081</strain>
    </source>
</reference>
<sequence length="127" mass="13891">MSPTDLLNAGLASHGLAEMAIDLLPTTKSVKIGVSHDGLRASYEGDGEAEIQVPMTIKKETKRILEILLPRLATAAESLNLENGMIGDEISDDQFAHLLQLLKEAPLKELTLSEIDLQRIRSWTLAM</sequence>